<feature type="domain" description="Hemerythrin-like" evidence="1">
    <location>
        <begin position="36"/>
        <end position="179"/>
    </location>
</feature>
<gene>
    <name evidence="3" type="ORF">D7318_17765</name>
    <name evidence="2" type="ORF">D7319_17155</name>
</gene>
<evidence type="ECO:0000313" key="3">
    <source>
        <dbReference type="EMBL" id="RKN20736.1"/>
    </source>
</evidence>
<proteinExistence type="predicted"/>
<dbReference type="Pfam" id="PF01814">
    <property type="entry name" value="Hemerythrin"/>
    <property type="match status" value="1"/>
</dbReference>
<dbReference type="Gene3D" id="1.20.120.520">
    <property type="entry name" value="nmb1532 protein domain like"/>
    <property type="match status" value="1"/>
</dbReference>
<evidence type="ECO:0000313" key="4">
    <source>
        <dbReference type="Proteomes" id="UP000268652"/>
    </source>
</evidence>
<keyword evidence="4" id="KW-1185">Reference proteome</keyword>
<organism evidence="2 5">
    <name type="scientific">Streptomyces radicis</name>
    <dbReference type="NCBI Taxonomy" id="1750517"/>
    <lineage>
        <taxon>Bacteria</taxon>
        <taxon>Bacillati</taxon>
        <taxon>Actinomycetota</taxon>
        <taxon>Actinomycetes</taxon>
        <taxon>Kitasatosporales</taxon>
        <taxon>Streptomycetaceae</taxon>
        <taxon>Streptomyces</taxon>
    </lineage>
</organism>
<sequence>MHAYVSNGRRGPWGPAMTAVVPPPGPPTPQGEAMVAELRWIHDMIRRDLGIALRLADEVTAGAPADEIRRGLTSLASQGPLWQLKINCLRYCRFVHAHHGIESASLFPALRAANPALGPVVDRLEADHRTVSDVLDAVEAEAAGLGGPDEPAVRGRLAAALRRLADELLPHLEYEEEHISGTLATFTGPTG</sequence>
<dbReference type="EMBL" id="RBDY01000012">
    <property type="protein sequence ID" value="RKN20736.1"/>
    <property type="molecule type" value="Genomic_DNA"/>
</dbReference>
<accession>A0A3A9W3Q5</accession>
<dbReference type="EMBL" id="RBDX01000013">
    <property type="protein sequence ID" value="RKN07808.1"/>
    <property type="molecule type" value="Genomic_DNA"/>
</dbReference>
<evidence type="ECO:0000259" key="1">
    <source>
        <dbReference type="Pfam" id="PF01814"/>
    </source>
</evidence>
<protein>
    <submittedName>
        <fullName evidence="2">Hemerythrin domain-containing protein</fullName>
    </submittedName>
</protein>
<evidence type="ECO:0000313" key="5">
    <source>
        <dbReference type="Proteomes" id="UP000275024"/>
    </source>
</evidence>
<dbReference type="InterPro" id="IPR012312">
    <property type="entry name" value="Hemerythrin-like"/>
</dbReference>
<dbReference type="Proteomes" id="UP000268652">
    <property type="component" value="Unassembled WGS sequence"/>
</dbReference>
<reference evidence="4 5" key="1">
    <citation type="submission" date="2018-09" db="EMBL/GenBank/DDBJ databases">
        <title>Streptomyces sp. nov. DS1-2, an endophytic actinomycete isolated from roots of Dendrobium scabrilingue.</title>
        <authorList>
            <person name="Kuncharoen N."/>
            <person name="Kudo T."/>
            <person name="Ohkuma M."/>
            <person name="Yuki M."/>
            <person name="Tanasupawat S."/>
        </authorList>
    </citation>
    <scope>NUCLEOTIDE SEQUENCE [LARGE SCALE GENOMIC DNA]</scope>
    <source>
        <strain evidence="2 5">AZ1-7</strain>
        <strain evidence="3 4">DS1-2</strain>
    </source>
</reference>
<comment type="caution">
    <text evidence="2">The sequence shown here is derived from an EMBL/GenBank/DDBJ whole genome shotgun (WGS) entry which is preliminary data.</text>
</comment>
<dbReference type="AlphaFoldDB" id="A0A3A9W3Q5"/>
<dbReference type="Proteomes" id="UP000275024">
    <property type="component" value="Unassembled WGS sequence"/>
</dbReference>
<evidence type="ECO:0000313" key="2">
    <source>
        <dbReference type="EMBL" id="RKN07808.1"/>
    </source>
</evidence>
<dbReference type="CDD" id="cd12108">
    <property type="entry name" value="Hr-like"/>
    <property type="match status" value="1"/>
</dbReference>
<dbReference type="OrthoDB" id="8225825at2"/>
<name>A0A3A9W3Q5_9ACTN</name>